<proteinExistence type="predicted"/>
<evidence type="ECO:0000313" key="1">
    <source>
        <dbReference type="EMBL" id="QHT66184.1"/>
    </source>
</evidence>
<gene>
    <name evidence="1" type="ORF">GXP67_05620</name>
</gene>
<sequence length="110" mass="12596">MLGLPKLSLHLTHKDVYLSYFKSTSVAAAIDLMLAGEKLSLEEDGSTLTNAKGKKVVTLSKEFQKRIKQQIRAGYQIKDMEANFIVYWKDPEDTKEYKILLPKLMLSKHH</sequence>
<keyword evidence="2" id="KW-1185">Reference proteome</keyword>
<reference evidence="1 2" key="1">
    <citation type="submission" date="2020-01" db="EMBL/GenBank/DDBJ databases">
        <authorList>
            <person name="Kim M.K."/>
        </authorList>
    </citation>
    <scope>NUCLEOTIDE SEQUENCE [LARGE SCALE GENOMIC DNA]</scope>
    <source>
        <strain evidence="1 2">172606-1</strain>
    </source>
</reference>
<dbReference type="Proteomes" id="UP000480178">
    <property type="component" value="Chromosome"/>
</dbReference>
<accession>A0A6C0GED5</accession>
<name>A0A6C0GED5_9BACT</name>
<dbReference type="AlphaFoldDB" id="A0A6C0GED5"/>
<dbReference type="RefSeq" id="WP_162442252.1">
    <property type="nucleotide sequence ID" value="NZ_CP048222.1"/>
</dbReference>
<dbReference type="EMBL" id="CP048222">
    <property type="protein sequence ID" value="QHT66184.1"/>
    <property type="molecule type" value="Genomic_DNA"/>
</dbReference>
<dbReference type="KEGG" id="rhoz:GXP67_05620"/>
<organism evidence="1 2">
    <name type="scientific">Rhodocytophaga rosea</name>
    <dbReference type="NCBI Taxonomy" id="2704465"/>
    <lineage>
        <taxon>Bacteria</taxon>
        <taxon>Pseudomonadati</taxon>
        <taxon>Bacteroidota</taxon>
        <taxon>Cytophagia</taxon>
        <taxon>Cytophagales</taxon>
        <taxon>Rhodocytophagaceae</taxon>
        <taxon>Rhodocytophaga</taxon>
    </lineage>
</organism>
<protein>
    <submittedName>
        <fullName evidence="1">Uncharacterized protein</fullName>
    </submittedName>
</protein>
<evidence type="ECO:0000313" key="2">
    <source>
        <dbReference type="Proteomes" id="UP000480178"/>
    </source>
</evidence>